<comment type="similarity">
    <text evidence="2">Belongs to the bacterial solute-binding protein 2 family.</text>
</comment>
<dbReference type="EMBL" id="JAUSVK010000001">
    <property type="protein sequence ID" value="MDQ0393612.1"/>
    <property type="molecule type" value="Genomic_DNA"/>
</dbReference>
<keyword evidence="5" id="KW-0813">Transport</keyword>
<dbReference type="Gene3D" id="3.40.50.2300">
    <property type="match status" value="2"/>
</dbReference>
<evidence type="ECO:0000256" key="1">
    <source>
        <dbReference type="ARBA" id="ARBA00004196"/>
    </source>
</evidence>
<dbReference type="PANTHER" id="PTHR46847">
    <property type="entry name" value="D-ALLOSE-BINDING PERIPLASMIC PROTEIN-RELATED"/>
    <property type="match status" value="1"/>
</dbReference>
<evidence type="ECO:0000256" key="2">
    <source>
        <dbReference type="ARBA" id="ARBA00007639"/>
    </source>
</evidence>
<dbReference type="InterPro" id="IPR025997">
    <property type="entry name" value="SBP_2_dom"/>
</dbReference>
<evidence type="ECO:0000313" key="5">
    <source>
        <dbReference type="EMBL" id="MDQ0393612.1"/>
    </source>
</evidence>
<accession>A0ABU0FG66</accession>
<protein>
    <submittedName>
        <fullName evidence="5">ABC-type sugar transport system substrate-binding protein</fullName>
    </submittedName>
</protein>
<proteinExistence type="inferred from homology"/>
<keyword evidence="5" id="KW-0762">Sugar transport</keyword>
<evidence type="ECO:0000256" key="3">
    <source>
        <dbReference type="ARBA" id="ARBA00022729"/>
    </source>
</evidence>
<keyword evidence="6" id="KW-1185">Reference proteome</keyword>
<reference evidence="5 6" key="1">
    <citation type="submission" date="2023-07" db="EMBL/GenBank/DDBJ databases">
        <title>Genomic Encyclopedia of Type Strains, Phase IV (KMG-IV): sequencing the most valuable type-strain genomes for metagenomic binning, comparative biology and taxonomic classification.</title>
        <authorList>
            <person name="Goeker M."/>
        </authorList>
    </citation>
    <scope>NUCLEOTIDE SEQUENCE [LARGE SCALE GENOMIC DNA]</scope>
    <source>
        <strain evidence="5 6">DSM 5896</strain>
    </source>
</reference>
<dbReference type="RefSeq" id="WP_307429185.1">
    <property type="nucleotide sequence ID" value="NZ_JAUSVK010000001.1"/>
</dbReference>
<dbReference type="InterPro" id="IPR028082">
    <property type="entry name" value="Peripla_BP_I"/>
</dbReference>
<sequence length="380" mass="41046">MPAAQAADPTAEQQAKALSAVPKDAQKYYGGYWYASDIIANPFSDWKPHPPPWQICHNDSYLGNSWRANLVAELRALTKQLADQGLAKPDLNVTNSNGDINLELTQLKAQIAQGCDIIMSYPGSATGLCSGIKEAYDKGILFVTIDSTVTCPEALNVATNPYYRGQFEGDWIAKQLNGKGNVIVMNGQPGTANTVAQESGFRQAVAPYPGIKVAGSLFGMWTGSVAKSEVLKFLATHPQPIQAAFSTGNMGVGIGQAFEQSGRPIPIITEVTNLCSLLAYWKEKKLTANTFVQDGGPMAYAAFIPALHMMAGQKPKVSTIFMPLPSITAENFNDYYDPSMTVQSTCFANGKDLHLVPDAYFDQFFTGGQPRAQVKIVAKQ</sequence>
<dbReference type="Pfam" id="PF13407">
    <property type="entry name" value="Peripla_BP_4"/>
    <property type="match status" value="1"/>
</dbReference>
<evidence type="ECO:0000259" key="4">
    <source>
        <dbReference type="Pfam" id="PF13407"/>
    </source>
</evidence>
<gene>
    <name evidence="5" type="ORF">J3R73_003404</name>
</gene>
<dbReference type="SUPFAM" id="SSF53822">
    <property type="entry name" value="Periplasmic binding protein-like I"/>
    <property type="match status" value="1"/>
</dbReference>
<keyword evidence="3" id="KW-0732">Signal</keyword>
<organism evidence="5 6">
    <name type="scientific">Labrys monachus</name>
    <dbReference type="NCBI Taxonomy" id="217067"/>
    <lineage>
        <taxon>Bacteria</taxon>
        <taxon>Pseudomonadati</taxon>
        <taxon>Pseudomonadota</taxon>
        <taxon>Alphaproteobacteria</taxon>
        <taxon>Hyphomicrobiales</taxon>
        <taxon>Xanthobacteraceae</taxon>
        <taxon>Labrys</taxon>
    </lineage>
</organism>
<evidence type="ECO:0000313" key="6">
    <source>
        <dbReference type="Proteomes" id="UP001237448"/>
    </source>
</evidence>
<name>A0ABU0FG66_9HYPH</name>
<feature type="domain" description="Periplasmic binding protein" evidence="4">
    <location>
        <begin position="61"/>
        <end position="313"/>
    </location>
</feature>
<comment type="subcellular location">
    <subcellularLocation>
        <location evidence="1">Cell envelope</location>
    </subcellularLocation>
</comment>
<dbReference type="PANTHER" id="PTHR46847:SF1">
    <property type="entry name" value="D-ALLOSE-BINDING PERIPLASMIC PROTEIN-RELATED"/>
    <property type="match status" value="1"/>
</dbReference>
<dbReference type="Proteomes" id="UP001237448">
    <property type="component" value="Unassembled WGS sequence"/>
</dbReference>
<comment type="caution">
    <text evidence="5">The sequence shown here is derived from an EMBL/GenBank/DDBJ whole genome shotgun (WGS) entry which is preliminary data.</text>
</comment>